<dbReference type="InterPro" id="IPR028098">
    <property type="entry name" value="Glyco_trans_4-like_N"/>
</dbReference>
<feature type="domain" description="Glycosyltransferase subfamily 4-like N-terminal" evidence="2">
    <location>
        <begin position="14"/>
        <end position="171"/>
    </location>
</feature>
<evidence type="ECO:0000259" key="2">
    <source>
        <dbReference type="Pfam" id="PF13439"/>
    </source>
</evidence>
<name>A0A0C1Y4D9_9CYAN</name>
<proteinExistence type="predicted"/>
<dbReference type="InterPro" id="IPR001296">
    <property type="entry name" value="Glyco_trans_1"/>
</dbReference>
<gene>
    <name evidence="3" type="ORF">QQ91_006820</name>
</gene>
<accession>A0A0C1Y4D9</accession>
<dbReference type="SUPFAM" id="SSF53756">
    <property type="entry name" value="UDP-Glycosyltransferase/glycogen phosphorylase"/>
    <property type="match status" value="1"/>
</dbReference>
<reference evidence="3" key="2">
    <citation type="journal article" date="2015" name="Genome Announc.">
        <title>Draft Genome Sequence of Filamentous Marine Cyanobacterium Lyngbya confervoides Strain BDU141951.</title>
        <authorList>
            <person name="Chandrababunaidu M.M."/>
            <person name="Sen D."/>
            <person name="Tripathy S."/>
        </authorList>
    </citation>
    <scope>NUCLEOTIDE SEQUENCE</scope>
    <source>
        <strain evidence="3">BDU141951</strain>
    </source>
</reference>
<dbReference type="AlphaFoldDB" id="A0A0C1Y4D9"/>
<dbReference type="Pfam" id="PF13439">
    <property type="entry name" value="Glyco_transf_4"/>
    <property type="match status" value="1"/>
</dbReference>
<protein>
    <submittedName>
        <fullName evidence="3">Glycosyltransferase</fullName>
    </submittedName>
</protein>
<reference evidence="3" key="3">
    <citation type="submission" date="2020-02" db="EMBL/GenBank/DDBJ databases">
        <authorList>
            <person name="Sarangi A.N."/>
            <person name="Ghosh S."/>
            <person name="Mukherjee M."/>
            <person name="Tripathy S."/>
        </authorList>
    </citation>
    <scope>NUCLEOTIDE SEQUENCE</scope>
    <source>
        <strain evidence="3">BDU141951</strain>
    </source>
</reference>
<dbReference type="Pfam" id="PF00534">
    <property type="entry name" value="Glycos_transf_1"/>
    <property type="match status" value="1"/>
</dbReference>
<reference evidence="3" key="1">
    <citation type="submission" date="2014-11" db="EMBL/GenBank/DDBJ databases">
        <authorList>
            <person name="Malar M.C."/>
            <person name="Sen D."/>
            <person name="Tripathy S."/>
        </authorList>
    </citation>
    <scope>NUCLEOTIDE SEQUENCE</scope>
    <source>
        <strain evidence="3">BDU141951</strain>
    </source>
</reference>
<dbReference type="PANTHER" id="PTHR12526:SF630">
    <property type="entry name" value="GLYCOSYLTRANSFERASE"/>
    <property type="match status" value="1"/>
</dbReference>
<feature type="domain" description="Glycosyl transferase family 1" evidence="1">
    <location>
        <begin position="195"/>
        <end position="334"/>
    </location>
</feature>
<dbReference type="Gene3D" id="3.40.50.2000">
    <property type="entry name" value="Glycogen Phosphorylase B"/>
    <property type="match status" value="2"/>
</dbReference>
<evidence type="ECO:0000259" key="1">
    <source>
        <dbReference type="Pfam" id="PF00534"/>
    </source>
</evidence>
<comment type="caution">
    <text evidence="3">The sequence shown here is derived from an EMBL/GenBank/DDBJ whole genome shotgun (WGS) entry which is preliminary data.</text>
</comment>
<evidence type="ECO:0000313" key="3">
    <source>
        <dbReference type="EMBL" id="NEV66826.1"/>
    </source>
</evidence>
<dbReference type="GO" id="GO:0016757">
    <property type="term" value="F:glycosyltransferase activity"/>
    <property type="evidence" value="ECO:0007669"/>
    <property type="project" value="InterPro"/>
</dbReference>
<sequence>MKKLCIVVESFRGGGAQKIALNLANYYSKLDFKTILLVCTDEGPYRKDVVREIEVINLNTYRIRHSLFKIRRALKDIKPDVILSVSRDANILVGLTYMFHSSARLIFREANTMHAVLKMPQLKRLCYLTLMKIAYLKADVVISNSQDTKSDLEKYKVVSSSSKIRVIHNPVLPSNVEELISVKCHHPWLVSSALKVVLSVGRLYPQKNHALLINAFSRVISHVKNARLVILGEGDEKENIHKQIHAFGLQDHVDVLDFQANPFPFYREADLFVLTSLWEGFGNVLVEALACGTPVVSTDCPGGPREILEYGEYGTLVPVNDVDALASAIISALMMTDDFQQKSLRSQRAQLFSVELIAQQYLMHISEDSFYSK</sequence>
<organism evidence="3">
    <name type="scientific">Lyngbya confervoides BDU141951</name>
    <dbReference type="NCBI Taxonomy" id="1574623"/>
    <lineage>
        <taxon>Bacteria</taxon>
        <taxon>Bacillati</taxon>
        <taxon>Cyanobacteriota</taxon>
        <taxon>Cyanophyceae</taxon>
        <taxon>Oscillatoriophycideae</taxon>
        <taxon>Oscillatoriales</taxon>
        <taxon>Microcoleaceae</taxon>
        <taxon>Lyngbya</taxon>
    </lineage>
</organism>
<dbReference type="EMBL" id="JTHE02000003">
    <property type="protein sequence ID" value="NEV66826.1"/>
    <property type="molecule type" value="Genomic_DNA"/>
</dbReference>
<dbReference type="PANTHER" id="PTHR12526">
    <property type="entry name" value="GLYCOSYLTRANSFERASE"/>
    <property type="match status" value="1"/>
</dbReference>
<dbReference type="CDD" id="cd03811">
    <property type="entry name" value="GT4_GT28_WabH-like"/>
    <property type="match status" value="1"/>
</dbReference>